<dbReference type="AlphaFoldDB" id="A0A498K4X4"/>
<keyword evidence="3" id="KW-1185">Reference proteome</keyword>
<reference evidence="2 3" key="1">
    <citation type="submission" date="2018-10" db="EMBL/GenBank/DDBJ databases">
        <title>A high-quality apple genome assembly.</title>
        <authorList>
            <person name="Hu J."/>
        </authorList>
    </citation>
    <scope>NUCLEOTIDE SEQUENCE [LARGE SCALE GENOMIC DNA]</scope>
    <source>
        <strain evidence="3">cv. HFTH1</strain>
        <tissue evidence="2">Young leaf</tissue>
    </source>
</reference>
<keyword evidence="1" id="KW-0812">Transmembrane</keyword>
<evidence type="ECO:0000256" key="1">
    <source>
        <dbReference type="SAM" id="Phobius"/>
    </source>
</evidence>
<protein>
    <submittedName>
        <fullName evidence="2">Uncharacterized protein</fullName>
    </submittedName>
</protein>
<accession>A0A498K4X4</accession>
<dbReference type="Proteomes" id="UP000290289">
    <property type="component" value="Chromosome 3"/>
</dbReference>
<proteinExistence type="predicted"/>
<evidence type="ECO:0000313" key="3">
    <source>
        <dbReference type="Proteomes" id="UP000290289"/>
    </source>
</evidence>
<sequence>MQISITILYKPYQENKQTSILLAAKIGGIYWWYQRWHRLVNLQLYTATVALRDPLLQFVSSWSCFACFGFYISLITNVSILPSSNTKYLIKAA</sequence>
<feature type="transmembrane region" description="Helical" evidence="1">
    <location>
        <begin position="59"/>
        <end position="81"/>
    </location>
</feature>
<keyword evidence="1" id="KW-0472">Membrane</keyword>
<evidence type="ECO:0000313" key="2">
    <source>
        <dbReference type="EMBL" id="RXI03299.1"/>
    </source>
</evidence>
<comment type="caution">
    <text evidence="2">The sequence shown here is derived from an EMBL/GenBank/DDBJ whole genome shotgun (WGS) entry which is preliminary data.</text>
</comment>
<keyword evidence="1" id="KW-1133">Transmembrane helix</keyword>
<organism evidence="2 3">
    <name type="scientific">Malus domestica</name>
    <name type="common">Apple</name>
    <name type="synonym">Pyrus malus</name>
    <dbReference type="NCBI Taxonomy" id="3750"/>
    <lineage>
        <taxon>Eukaryota</taxon>
        <taxon>Viridiplantae</taxon>
        <taxon>Streptophyta</taxon>
        <taxon>Embryophyta</taxon>
        <taxon>Tracheophyta</taxon>
        <taxon>Spermatophyta</taxon>
        <taxon>Magnoliopsida</taxon>
        <taxon>eudicotyledons</taxon>
        <taxon>Gunneridae</taxon>
        <taxon>Pentapetalae</taxon>
        <taxon>rosids</taxon>
        <taxon>fabids</taxon>
        <taxon>Rosales</taxon>
        <taxon>Rosaceae</taxon>
        <taxon>Amygdaloideae</taxon>
        <taxon>Maleae</taxon>
        <taxon>Malus</taxon>
    </lineage>
</organism>
<name>A0A498K4X4_MALDO</name>
<dbReference type="EMBL" id="RDQH01000329">
    <property type="protein sequence ID" value="RXI03299.1"/>
    <property type="molecule type" value="Genomic_DNA"/>
</dbReference>
<gene>
    <name evidence="2" type="ORF">DVH24_003951</name>
</gene>